<dbReference type="GO" id="GO:0001650">
    <property type="term" value="C:fibrillar center"/>
    <property type="evidence" value="ECO:0007669"/>
    <property type="project" value="TreeGrafter"/>
</dbReference>
<sequence length="415" mass="47363">MFTKKVKVKSLRNVLASPFHLQWFKKSEEEIAPVRDSLAKLLPAAKLERTQLNKQWKLSEVINEKNKVGSNKQHNLYRNYLALGFQSVIRGLEKKELCCVILSSEITPVSLQKVLVASAYTSGVPALVIPDLKKIAKSSLGFTTMVIGFKNIVSESPENQFHPVYRMVSENPLSIDAPFLLSQKEDIVSDQDVNMAFDEPSKKQHEKIIIESLYLYRKTTNERVFVPENKKGPINENSSKNNTQKMDDFIHLDKAQVKIASLNDVKKELPSKTNSYDIDDEDDTDSCDDNIFFVDSKPDESLLSTEKQTINNDDMQWENSLKNRHKKETNRKSFSNNQVKSSQHSKSPNKSPGFNQSNMVNVQEKETSSQPVSHLKKKQKRLKLKTCNPSKVNFRPLLVMSVSNNSKKNKFKRNA</sequence>
<dbReference type="Gene3D" id="3.30.1330.30">
    <property type="match status" value="1"/>
</dbReference>
<dbReference type="InterPro" id="IPR029064">
    <property type="entry name" value="Ribosomal_eL30-like_sf"/>
</dbReference>
<dbReference type="InterPro" id="IPR042848">
    <property type="entry name" value="Rpp38"/>
</dbReference>
<dbReference type="GO" id="GO:0033204">
    <property type="term" value="F:ribonuclease P RNA binding"/>
    <property type="evidence" value="ECO:0007669"/>
    <property type="project" value="TreeGrafter"/>
</dbReference>
<proteinExistence type="predicted"/>
<name>A0A1B6HK56_9HEMI</name>
<organism evidence="2">
    <name type="scientific">Homalodisca liturata</name>
    <dbReference type="NCBI Taxonomy" id="320908"/>
    <lineage>
        <taxon>Eukaryota</taxon>
        <taxon>Metazoa</taxon>
        <taxon>Ecdysozoa</taxon>
        <taxon>Arthropoda</taxon>
        <taxon>Hexapoda</taxon>
        <taxon>Insecta</taxon>
        <taxon>Pterygota</taxon>
        <taxon>Neoptera</taxon>
        <taxon>Paraneoptera</taxon>
        <taxon>Hemiptera</taxon>
        <taxon>Auchenorrhyncha</taxon>
        <taxon>Membracoidea</taxon>
        <taxon>Cicadellidae</taxon>
        <taxon>Cicadellinae</taxon>
        <taxon>Proconiini</taxon>
        <taxon>Homalodisca</taxon>
    </lineage>
</organism>
<evidence type="ECO:0000256" key="1">
    <source>
        <dbReference type="SAM" id="MobiDB-lite"/>
    </source>
</evidence>
<dbReference type="SUPFAM" id="SSF55315">
    <property type="entry name" value="L30e-like"/>
    <property type="match status" value="1"/>
</dbReference>
<accession>A0A1B6HK56</accession>
<reference evidence="2" key="1">
    <citation type="submission" date="2015-11" db="EMBL/GenBank/DDBJ databases">
        <title>De novo transcriptome assembly of four potential Pierce s Disease insect vectors from Arizona vineyards.</title>
        <authorList>
            <person name="Tassone E.E."/>
        </authorList>
    </citation>
    <scope>NUCLEOTIDE SEQUENCE</scope>
</reference>
<dbReference type="GO" id="GO:0005655">
    <property type="term" value="C:nucleolar ribonuclease P complex"/>
    <property type="evidence" value="ECO:0007669"/>
    <property type="project" value="InterPro"/>
</dbReference>
<gene>
    <name evidence="2" type="ORF">g.34194</name>
</gene>
<dbReference type="PANTHER" id="PTHR46948">
    <property type="entry name" value="RIBONUCLEASE P PROTEIN SUBUNIT P38"/>
    <property type="match status" value="1"/>
</dbReference>
<dbReference type="EMBL" id="GECU01032636">
    <property type="protein sequence ID" value="JAS75070.1"/>
    <property type="molecule type" value="Transcribed_RNA"/>
</dbReference>
<dbReference type="GO" id="GO:0004526">
    <property type="term" value="F:ribonuclease P activity"/>
    <property type="evidence" value="ECO:0007669"/>
    <property type="project" value="TreeGrafter"/>
</dbReference>
<dbReference type="AlphaFoldDB" id="A0A1B6HK56"/>
<evidence type="ECO:0000313" key="2">
    <source>
        <dbReference type="EMBL" id="JAS75070.1"/>
    </source>
</evidence>
<feature type="compositionally biased region" description="Basic residues" evidence="1">
    <location>
        <begin position="374"/>
        <end position="384"/>
    </location>
</feature>
<dbReference type="GO" id="GO:0000172">
    <property type="term" value="C:ribonuclease MRP complex"/>
    <property type="evidence" value="ECO:0007669"/>
    <property type="project" value="InterPro"/>
</dbReference>
<feature type="region of interest" description="Disordered" evidence="1">
    <location>
        <begin position="324"/>
        <end position="386"/>
    </location>
</feature>
<evidence type="ECO:0008006" key="3">
    <source>
        <dbReference type="Google" id="ProtNLM"/>
    </source>
</evidence>
<feature type="compositionally biased region" description="Polar residues" evidence="1">
    <location>
        <begin position="332"/>
        <end position="361"/>
    </location>
</feature>
<dbReference type="PANTHER" id="PTHR46948:SF1">
    <property type="entry name" value="RIBONUCLEASE P PROTEIN SUBUNIT P38"/>
    <property type="match status" value="1"/>
</dbReference>
<protein>
    <recommendedName>
        <fullName evidence="3">Ribosomal protein L7Ae/L30e/S12e/Gadd45 domain-containing protein</fullName>
    </recommendedName>
</protein>
<dbReference type="GO" id="GO:0001682">
    <property type="term" value="P:tRNA 5'-leader removal"/>
    <property type="evidence" value="ECO:0007669"/>
    <property type="project" value="InterPro"/>
</dbReference>